<geneLocation type="plasmid" evidence="1 2">
    <name>pMETHO01</name>
</geneLocation>
<reference evidence="2" key="1">
    <citation type="submission" date="2012-02" db="EMBL/GenBank/DDBJ databases">
        <title>Complete sequence of plasmid of Methanomethylovorans hollandica DSM 15978.</title>
        <authorList>
            <person name="Lucas S."/>
            <person name="Copeland A."/>
            <person name="Lapidus A."/>
            <person name="Glavina del Rio T."/>
            <person name="Dalin E."/>
            <person name="Tice H."/>
            <person name="Bruce D."/>
            <person name="Goodwin L."/>
            <person name="Pitluck S."/>
            <person name="Peters L."/>
            <person name="Mikhailova N."/>
            <person name="Held B."/>
            <person name="Kyrpides N."/>
            <person name="Mavromatis K."/>
            <person name="Ivanova N."/>
            <person name="Brettin T."/>
            <person name="Detter J.C."/>
            <person name="Han C."/>
            <person name="Larimer F."/>
            <person name="Land M."/>
            <person name="Hauser L."/>
            <person name="Markowitz V."/>
            <person name="Cheng J.-F."/>
            <person name="Hugenholtz P."/>
            <person name="Woyke T."/>
            <person name="Wu D."/>
            <person name="Spring S."/>
            <person name="Schroeder M."/>
            <person name="Brambilla E."/>
            <person name="Klenk H.-P."/>
            <person name="Eisen J.A."/>
        </authorList>
    </citation>
    <scope>NUCLEOTIDE SEQUENCE [LARGE SCALE GENOMIC DNA]</scope>
    <source>
        <strain evidence="2">DSM 15978 / NBRC 107637 / DMS1</strain>
        <plasmid evidence="2">Plasmid pMETHO01</plasmid>
    </source>
</reference>
<evidence type="ECO:0000313" key="1">
    <source>
        <dbReference type="EMBL" id="AGB50697.1"/>
    </source>
</evidence>
<dbReference type="Pfam" id="PF07381">
    <property type="entry name" value="EarA"/>
    <property type="match status" value="1"/>
</dbReference>
<dbReference type="KEGG" id="mhz:Metho_2558"/>
<gene>
    <name evidence="1" type="ordered locus">Metho_2558</name>
</gene>
<keyword evidence="1" id="KW-0614">Plasmid</keyword>
<dbReference type="AlphaFoldDB" id="L0KZ10"/>
<name>L0KZ10_METHD</name>
<accession>L0KZ10</accession>
<protein>
    <recommendedName>
        <fullName evidence="3">Transcriptional regulator</fullName>
    </recommendedName>
</protein>
<evidence type="ECO:0008006" key="3">
    <source>
        <dbReference type="Google" id="ProtNLM"/>
    </source>
</evidence>
<evidence type="ECO:0000313" key="2">
    <source>
        <dbReference type="Proteomes" id="UP000010866"/>
    </source>
</evidence>
<sequence length="111" mass="12622">MEQEVILDRQIKDCDPKLIRSLMRSEVRKSILLYLYDIYPLSSYPAEIARRVNANPINVIGAIKGVKTRYNCSSSLLHLGIISVIEDNGLKFYQISETGIELAKHLIEISD</sequence>
<dbReference type="HOGENOM" id="CLU_174518_0_0_2"/>
<dbReference type="Proteomes" id="UP000010866">
    <property type="component" value="Plasmid pMETHO01"/>
</dbReference>
<keyword evidence="2" id="KW-1185">Reference proteome</keyword>
<dbReference type="RefSeq" id="WP_015313829.1">
    <property type="nucleotide sequence ID" value="NC_019972.1"/>
</dbReference>
<dbReference type="InterPro" id="IPR010863">
    <property type="entry name" value="EarA-like"/>
</dbReference>
<organism evidence="1 2">
    <name type="scientific">Methanomethylovorans hollandica (strain DSM 15978 / NBRC 107637 / DMS1)</name>
    <dbReference type="NCBI Taxonomy" id="867904"/>
    <lineage>
        <taxon>Archaea</taxon>
        <taxon>Methanobacteriati</taxon>
        <taxon>Methanobacteriota</taxon>
        <taxon>Stenosarchaea group</taxon>
        <taxon>Methanomicrobia</taxon>
        <taxon>Methanosarcinales</taxon>
        <taxon>Methanosarcinaceae</taxon>
        <taxon>Methanomethylovorans</taxon>
    </lineage>
</organism>
<proteinExistence type="predicted"/>
<dbReference type="GeneID" id="14401520"/>
<dbReference type="EMBL" id="CP003363">
    <property type="protein sequence ID" value="AGB50697.1"/>
    <property type="molecule type" value="Genomic_DNA"/>
</dbReference>